<evidence type="ECO:0000313" key="1">
    <source>
        <dbReference type="Proteomes" id="UP000887574"/>
    </source>
</evidence>
<dbReference type="Gene3D" id="3.30.310.130">
    <property type="entry name" value="Ubiquitin-related"/>
    <property type="match status" value="1"/>
</dbReference>
<name>A0A915CV00_9BILA</name>
<organism evidence="1 2">
    <name type="scientific">Ditylenchus dipsaci</name>
    <dbReference type="NCBI Taxonomy" id="166011"/>
    <lineage>
        <taxon>Eukaryota</taxon>
        <taxon>Metazoa</taxon>
        <taxon>Ecdysozoa</taxon>
        <taxon>Nematoda</taxon>
        <taxon>Chromadorea</taxon>
        <taxon>Rhabditida</taxon>
        <taxon>Tylenchina</taxon>
        <taxon>Tylenchomorpha</taxon>
        <taxon>Sphaerularioidea</taxon>
        <taxon>Anguinidae</taxon>
        <taxon>Anguininae</taxon>
        <taxon>Ditylenchus</taxon>
    </lineage>
</organism>
<dbReference type="WBParaSite" id="jg12936">
    <property type="protein sequence ID" value="jg12936"/>
    <property type="gene ID" value="jg12936"/>
</dbReference>
<reference evidence="2" key="1">
    <citation type="submission" date="2022-11" db="UniProtKB">
        <authorList>
            <consortium name="WormBaseParasite"/>
        </authorList>
    </citation>
    <scope>IDENTIFICATION</scope>
</reference>
<accession>A0A915CV00</accession>
<evidence type="ECO:0000313" key="2">
    <source>
        <dbReference type="WBParaSite" id="jg12936"/>
    </source>
</evidence>
<sequence length="83" mass="9618">MLDSMNHGVKGQSAKTIILNTTRDLIRDMSQSRSWSITEKMHVPQQTNGLTVEFFALVFAIYTLRRESVSHFSQKNILTFEER</sequence>
<protein>
    <submittedName>
        <fullName evidence="2">Uncharacterized protein</fullName>
    </submittedName>
</protein>
<dbReference type="Gene3D" id="1.10.418.20">
    <property type="match status" value="1"/>
</dbReference>
<keyword evidence="1" id="KW-1185">Reference proteome</keyword>
<dbReference type="Proteomes" id="UP000887574">
    <property type="component" value="Unplaced"/>
</dbReference>
<dbReference type="AlphaFoldDB" id="A0A915CV00"/>
<proteinExistence type="predicted"/>